<evidence type="ECO:0000313" key="4">
    <source>
        <dbReference type="Proteomes" id="UP001470230"/>
    </source>
</evidence>
<accession>A0ABR2KR19</accession>
<evidence type="ECO:0000313" key="3">
    <source>
        <dbReference type="EMBL" id="KAK8893588.1"/>
    </source>
</evidence>
<sequence length="388" mass="44621">MLLFLLSLFFNHINASCMEMIEISNKKNLIYTFTNEKNHRFPKNYEYCIKISNKSAAIFMNNAAASVSVKSGSSKTSLKLNKKSLGYYFLPTEQDNIINFKMQDSKSPFSVSFVSFPDNCDVQIVSNFPEKLISALDYNLHSLGHITKPKTHICYFSGFPFEAQFKYDETIEKKHSLKFTSNQNTSFEQIIENNNNNDPSQQTKVNVVKFASPTLIEWDASNDDLNNFQIQMNEEKYNYSLNSGMDRDFNRITKIHQILNEKDRIITGRIKYKFDKSLLLIIIAVFALAFLIVIIIMVIVLHQKGMCCVKKVSPIEEDTDNWEISIDPNENELVYRRPYTIEEPENPYSSDKQMVNMIKKGTKSLNPNSLIIFKDSISSELLPNASAT</sequence>
<feature type="signal peptide" evidence="2">
    <location>
        <begin position="1"/>
        <end position="15"/>
    </location>
</feature>
<feature type="chain" id="PRO_5045673193" description="MSP domain-containing protein" evidence="2">
    <location>
        <begin position="16"/>
        <end position="388"/>
    </location>
</feature>
<keyword evidence="1" id="KW-1133">Transmembrane helix</keyword>
<evidence type="ECO:0008006" key="5">
    <source>
        <dbReference type="Google" id="ProtNLM"/>
    </source>
</evidence>
<keyword evidence="4" id="KW-1185">Reference proteome</keyword>
<name>A0ABR2KR19_9EUKA</name>
<reference evidence="3 4" key="1">
    <citation type="submission" date="2024-04" db="EMBL/GenBank/DDBJ databases">
        <title>Tritrichomonas musculus Genome.</title>
        <authorList>
            <person name="Alves-Ferreira E."/>
            <person name="Grigg M."/>
            <person name="Lorenzi H."/>
            <person name="Galac M."/>
        </authorList>
    </citation>
    <scope>NUCLEOTIDE SEQUENCE [LARGE SCALE GENOMIC DNA]</scope>
    <source>
        <strain evidence="3 4">EAF2021</strain>
    </source>
</reference>
<evidence type="ECO:0000256" key="2">
    <source>
        <dbReference type="SAM" id="SignalP"/>
    </source>
</evidence>
<keyword evidence="1" id="KW-0812">Transmembrane</keyword>
<gene>
    <name evidence="3" type="ORF">M9Y10_022011</name>
</gene>
<keyword evidence="2" id="KW-0732">Signal</keyword>
<comment type="caution">
    <text evidence="3">The sequence shown here is derived from an EMBL/GenBank/DDBJ whole genome shotgun (WGS) entry which is preliminary data.</text>
</comment>
<dbReference type="EMBL" id="JAPFFF010000003">
    <property type="protein sequence ID" value="KAK8893588.1"/>
    <property type="molecule type" value="Genomic_DNA"/>
</dbReference>
<dbReference type="Proteomes" id="UP001470230">
    <property type="component" value="Unassembled WGS sequence"/>
</dbReference>
<protein>
    <recommendedName>
        <fullName evidence="5">MSP domain-containing protein</fullName>
    </recommendedName>
</protein>
<proteinExistence type="predicted"/>
<organism evidence="3 4">
    <name type="scientific">Tritrichomonas musculus</name>
    <dbReference type="NCBI Taxonomy" id="1915356"/>
    <lineage>
        <taxon>Eukaryota</taxon>
        <taxon>Metamonada</taxon>
        <taxon>Parabasalia</taxon>
        <taxon>Tritrichomonadida</taxon>
        <taxon>Tritrichomonadidae</taxon>
        <taxon>Tritrichomonas</taxon>
    </lineage>
</organism>
<keyword evidence="1" id="KW-0472">Membrane</keyword>
<evidence type="ECO:0000256" key="1">
    <source>
        <dbReference type="SAM" id="Phobius"/>
    </source>
</evidence>
<feature type="transmembrane region" description="Helical" evidence="1">
    <location>
        <begin position="278"/>
        <end position="301"/>
    </location>
</feature>